<dbReference type="Proteomes" id="UP001497382">
    <property type="component" value="Unassembled WGS sequence"/>
</dbReference>
<protein>
    <submittedName>
        <fullName evidence="1">Uncharacterized protein</fullName>
    </submittedName>
</protein>
<dbReference type="EMBL" id="CAXIEN010000499">
    <property type="protein sequence ID" value="CAL1299388.1"/>
    <property type="molecule type" value="Genomic_DNA"/>
</dbReference>
<evidence type="ECO:0000313" key="2">
    <source>
        <dbReference type="Proteomes" id="UP001497382"/>
    </source>
</evidence>
<accession>A0AAV2BVQ2</accession>
<gene>
    <name evidence="1" type="ORF">LARSCL_LOCUS21327</name>
</gene>
<keyword evidence="2" id="KW-1185">Reference proteome</keyword>
<sequence length="58" mass="6726">MKELEVSDDPTCFEKWAILLSISHCLGEHTLFYPAPIIHHYYGCLSLMCVYFSPNIFT</sequence>
<name>A0AAV2BVQ2_9ARAC</name>
<reference evidence="1 2" key="1">
    <citation type="submission" date="2024-04" db="EMBL/GenBank/DDBJ databases">
        <authorList>
            <person name="Rising A."/>
            <person name="Reimegard J."/>
            <person name="Sonavane S."/>
            <person name="Akerstrom W."/>
            <person name="Nylinder S."/>
            <person name="Hedman E."/>
            <person name="Kallberg Y."/>
        </authorList>
    </citation>
    <scope>NUCLEOTIDE SEQUENCE [LARGE SCALE GENOMIC DNA]</scope>
</reference>
<organism evidence="1 2">
    <name type="scientific">Larinioides sclopetarius</name>
    <dbReference type="NCBI Taxonomy" id="280406"/>
    <lineage>
        <taxon>Eukaryota</taxon>
        <taxon>Metazoa</taxon>
        <taxon>Ecdysozoa</taxon>
        <taxon>Arthropoda</taxon>
        <taxon>Chelicerata</taxon>
        <taxon>Arachnida</taxon>
        <taxon>Araneae</taxon>
        <taxon>Araneomorphae</taxon>
        <taxon>Entelegynae</taxon>
        <taxon>Araneoidea</taxon>
        <taxon>Araneidae</taxon>
        <taxon>Larinioides</taxon>
    </lineage>
</organism>
<dbReference type="AlphaFoldDB" id="A0AAV2BVQ2"/>
<comment type="caution">
    <text evidence="1">The sequence shown here is derived from an EMBL/GenBank/DDBJ whole genome shotgun (WGS) entry which is preliminary data.</text>
</comment>
<proteinExistence type="predicted"/>
<evidence type="ECO:0000313" key="1">
    <source>
        <dbReference type="EMBL" id="CAL1299388.1"/>
    </source>
</evidence>